<sequence length="558" mass="60834">MGRPSQLPPARPGPHRRDFFKRSGAAAVAMAAVGPLLPGAAEAAKGEFQHGVASGDPLSDRVILWTRVTLTKPRERFAVNYTVALDPAMTQVVRSGTTRTDVGQDCTVKIDVDGLQPGTTYYYAFSVGKSVSPIGRTRTLPVGTVDQLRMAVVSCSNFAYGYFNAYRRIAERADLDLVVHLGDYLYEYGSGQYGSLRACEPAHEIVSLEDYRQRHAQYKRDADAQEMHRQHPMVAIWDDHETANDAYNAGAQNHTPGTEGEWPARVAAALQAYFEWMPVRMVSKKDPRKDNRRFLFGDLVDLTMLEERLGARSQQLPATIDSPLGKVFVQAGPFTDPTRTLLGDAQEKWLIKGLRNSPARWKLLGQGVMFAQLKAQGAPNSAGGGAFLNSDQWDGYQPARDRIYAAIKGSDGGAPIGNLLVLTGDIHSSWVAELTQDPNNADVTTGGYNPATGQGALAVEFVGTSVTSPGVNDPQGSTAAYLKSQNPHFKYIDLNQRGYMLLDINRDRVVTEYWHLDTVTSISSAQHMSSAWQVRNGVVQVTTASQTPARPSAPAPAP</sequence>
<dbReference type="PANTHER" id="PTHR43606:SF7">
    <property type="entry name" value="PHOSPHATASE, PUTATIVE (AFU_ORTHOLOGUE AFUA_6G08710)-RELATED"/>
    <property type="match status" value="1"/>
</dbReference>
<dbReference type="CDD" id="cd07389">
    <property type="entry name" value="MPP_PhoD"/>
    <property type="match status" value="1"/>
</dbReference>
<feature type="domain" description="Phospholipase D N-terminal" evidence="2">
    <location>
        <begin position="50"/>
        <end position="139"/>
    </location>
</feature>
<dbReference type="PANTHER" id="PTHR43606">
    <property type="entry name" value="PHOSPHATASE, PUTATIVE (AFU_ORTHOLOGUE AFUA_6G08710)-RELATED"/>
    <property type="match status" value="1"/>
</dbReference>
<dbReference type="SUPFAM" id="SSF56300">
    <property type="entry name" value="Metallo-dependent phosphatases"/>
    <property type="match status" value="1"/>
</dbReference>
<evidence type="ECO:0000313" key="4">
    <source>
        <dbReference type="Proteomes" id="UP001379945"/>
    </source>
</evidence>
<keyword evidence="4" id="KW-1185">Reference proteome</keyword>
<dbReference type="PROSITE" id="PS51318">
    <property type="entry name" value="TAT"/>
    <property type="match status" value="1"/>
</dbReference>
<keyword evidence="3" id="KW-0378">Hydrolase</keyword>
<name>A0ABU9C730_9BURK</name>
<dbReference type="Proteomes" id="UP001379945">
    <property type="component" value="Unassembled WGS sequence"/>
</dbReference>
<dbReference type="InterPro" id="IPR018946">
    <property type="entry name" value="PhoD-like_MPP"/>
</dbReference>
<dbReference type="InterPro" id="IPR032093">
    <property type="entry name" value="PhoD_N"/>
</dbReference>
<dbReference type="InterPro" id="IPR052900">
    <property type="entry name" value="Phospholipid_Metab_Enz"/>
</dbReference>
<dbReference type="RefSeq" id="WP_341400004.1">
    <property type="nucleotide sequence ID" value="NZ_JBBUTI010000010.1"/>
</dbReference>
<dbReference type="Gene3D" id="2.60.40.380">
    <property type="entry name" value="Purple acid phosphatase-like, N-terminal"/>
    <property type="match status" value="1"/>
</dbReference>
<dbReference type="InterPro" id="IPR038607">
    <property type="entry name" value="PhoD-like_sf"/>
</dbReference>
<evidence type="ECO:0000259" key="1">
    <source>
        <dbReference type="Pfam" id="PF09423"/>
    </source>
</evidence>
<dbReference type="EC" id="3.1.-.-" evidence="3"/>
<protein>
    <submittedName>
        <fullName evidence="3">Alkaline phosphatase D family protein</fullName>
        <ecNumber evidence="3">3.1.-.-</ecNumber>
    </submittedName>
</protein>
<reference evidence="3 4" key="1">
    <citation type="submission" date="2024-04" db="EMBL/GenBank/DDBJ databases">
        <title>Novel species of the genus Ideonella isolated from streams.</title>
        <authorList>
            <person name="Lu H."/>
        </authorList>
    </citation>
    <scope>NUCLEOTIDE SEQUENCE [LARGE SCALE GENOMIC DNA]</scope>
    <source>
        <strain evidence="3 4">LYT19W</strain>
    </source>
</reference>
<evidence type="ECO:0000259" key="2">
    <source>
        <dbReference type="Pfam" id="PF16655"/>
    </source>
</evidence>
<comment type="caution">
    <text evidence="3">The sequence shown here is derived from an EMBL/GenBank/DDBJ whole genome shotgun (WGS) entry which is preliminary data.</text>
</comment>
<dbReference type="InterPro" id="IPR006311">
    <property type="entry name" value="TAT_signal"/>
</dbReference>
<proteinExistence type="predicted"/>
<dbReference type="Pfam" id="PF16655">
    <property type="entry name" value="PhoD_N"/>
    <property type="match status" value="1"/>
</dbReference>
<dbReference type="Pfam" id="PF09423">
    <property type="entry name" value="PhoD"/>
    <property type="match status" value="1"/>
</dbReference>
<dbReference type="NCBIfam" id="TIGR01409">
    <property type="entry name" value="TAT_signal_seq"/>
    <property type="match status" value="1"/>
</dbReference>
<dbReference type="InterPro" id="IPR029052">
    <property type="entry name" value="Metallo-depent_PP-like"/>
</dbReference>
<organism evidence="3 4">
    <name type="scientific">Ideonella margarita</name>
    <dbReference type="NCBI Taxonomy" id="2984191"/>
    <lineage>
        <taxon>Bacteria</taxon>
        <taxon>Pseudomonadati</taxon>
        <taxon>Pseudomonadota</taxon>
        <taxon>Betaproteobacteria</taxon>
        <taxon>Burkholderiales</taxon>
        <taxon>Sphaerotilaceae</taxon>
        <taxon>Ideonella</taxon>
    </lineage>
</organism>
<dbReference type="GO" id="GO:0016787">
    <property type="term" value="F:hydrolase activity"/>
    <property type="evidence" value="ECO:0007669"/>
    <property type="project" value="UniProtKB-KW"/>
</dbReference>
<feature type="domain" description="PhoD-like phosphatase metallophosphatase" evidence="1">
    <location>
        <begin position="150"/>
        <end position="512"/>
    </location>
</feature>
<dbReference type="InterPro" id="IPR019546">
    <property type="entry name" value="TAT_signal_bac_arc"/>
</dbReference>
<gene>
    <name evidence="3" type="ORF">AACH00_15150</name>
</gene>
<evidence type="ECO:0000313" key="3">
    <source>
        <dbReference type="EMBL" id="MEK8047698.1"/>
    </source>
</evidence>
<dbReference type="EMBL" id="JBBUTI010000010">
    <property type="protein sequence ID" value="MEK8047698.1"/>
    <property type="molecule type" value="Genomic_DNA"/>
</dbReference>
<dbReference type="Gene3D" id="3.60.21.70">
    <property type="entry name" value="PhoD-like phosphatase"/>
    <property type="match status" value="1"/>
</dbReference>
<accession>A0ABU9C730</accession>